<dbReference type="InterPro" id="IPR002075">
    <property type="entry name" value="NTF2_dom"/>
</dbReference>
<dbReference type="GeneID" id="116667968"/>
<name>A0A8B8U5X9_CAMFR</name>
<reference evidence="7" key="1">
    <citation type="submission" date="2025-08" db="UniProtKB">
        <authorList>
            <consortium name="RefSeq"/>
        </authorList>
    </citation>
    <scope>IDENTIFICATION</scope>
    <source>
        <tissue evidence="7">Ear skin</tissue>
    </source>
</reference>
<dbReference type="Proteomes" id="UP000694856">
    <property type="component" value="Chromosome 2"/>
</dbReference>
<organism evidence="6 7">
    <name type="scientific">Camelus ferus</name>
    <name type="common">Wild bactrian camel</name>
    <name type="synonym">Camelus bactrianus ferus</name>
    <dbReference type="NCBI Taxonomy" id="419612"/>
    <lineage>
        <taxon>Eukaryota</taxon>
        <taxon>Metazoa</taxon>
        <taxon>Chordata</taxon>
        <taxon>Craniata</taxon>
        <taxon>Vertebrata</taxon>
        <taxon>Euteleostomi</taxon>
        <taxon>Mammalia</taxon>
        <taxon>Eutheria</taxon>
        <taxon>Laurasiatheria</taxon>
        <taxon>Artiodactyla</taxon>
        <taxon>Tylopoda</taxon>
        <taxon>Camelidae</taxon>
        <taxon>Camelus</taxon>
    </lineage>
</organism>
<feature type="domain" description="Nuclear transport factor 2" evidence="5">
    <location>
        <begin position="70"/>
        <end position="165"/>
    </location>
</feature>
<proteinExistence type="predicted"/>
<evidence type="ECO:0000256" key="4">
    <source>
        <dbReference type="ARBA" id="ARBA00023242"/>
    </source>
</evidence>
<accession>A0A8B8U5X9</accession>
<evidence type="ECO:0000259" key="5">
    <source>
        <dbReference type="Pfam" id="PF02136"/>
    </source>
</evidence>
<dbReference type="GO" id="GO:0005634">
    <property type="term" value="C:nucleus"/>
    <property type="evidence" value="ECO:0007669"/>
    <property type="project" value="UniProtKB-SubCell"/>
</dbReference>
<evidence type="ECO:0000256" key="2">
    <source>
        <dbReference type="ARBA" id="ARBA00022448"/>
    </source>
</evidence>
<dbReference type="SUPFAM" id="SSF54427">
    <property type="entry name" value="NTF2-like"/>
    <property type="match status" value="1"/>
</dbReference>
<evidence type="ECO:0000256" key="1">
    <source>
        <dbReference type="ARBA" id="ARBA00004123"/>
    </source>
</evidence>
<sequence>MLPGEQSQAGAIYLSSGYVVNTSTAKCKAQAPRWRPRTSGGQACRAAEGPVTVCCAATDGRRGLPPRLSPRAATLVTNGHAVSGQESLREFSEMLPSSEFQIHAVDCQPVHGGATRSQTTVVVVTRGTGKFEGSKQRDVNQNVILTAQASPGNTAWEIARGCFRFQNRAR</sequence>
<evidence type="ECO:0000313" key="7">
    <source>
        <dbReference type="RefSeq" id="XP_032349991.1"/>
    </source>
</evidence>
<dbReference type="Pfam" id="PF02136">
    <property type="entry name" value="NTF2"/>
    <property type="match status" value="1"/>
</dbReference>
<keyword evidence="2" id="KW-0813">Transport</keyword>
<evidence type="ECO:0000256" key="3">
    <source>
        <dbReference type="ARBA" id="ARBA00022927"/>
    </source>
</evidence>
<dbReference type="FunFam" id="3.10.450.50:FF:000006">
    <property type="entry name" value="NTF2-related export protein 2 isoform 1"/>
    <property type="match status" value="1"/>
</dbReference>
<gene>
    <name evidence="7" type="primary">LOC116667968</name>
</gene>
<dbReference type="AlphaFoldDB" id="A0A8B8U5X9"/>
<dbReference type="RefSeq" id="XP_032349991.1">
    <property type="nucleotide sequence ID" value="XM_032494100.1"/>
</dbReference>
<dbReference type="PANTHER" id="PTHR12612">
    <property type="entry name" value="NUCLEAR TRANSPORT FACTOR 2"/>
    <property type="match status" value="1"/>
</dbReference>
<comment type="subcellular location">
    <subcellularLocation>
        <location evidence="1">Nucleus</location>
    </subcellularLocation>
</comment>
<keyword evidence="6" id="KW-1185">Reference proteome</keyword>
<dbReference type="GO" id="GO:0015031">
    <property type="term" value="P:protein transport"/>
    <property type="evidence" value="ECO:0007669"/>
    <property type="project" value="UniProtKB-KW"/>
</dbReference>
<dbReference type="GO" id="GO:0006913">
    <property type="term" value="P:nucleocytoplasmic transport"/>
    <property type="evidence" value="ECO:0007669"/>
    <property type="project" value="InterPro"/>
</dbReference>
<dbReference type="InterPro" id="IPR045875">
    <property type="entry name" value="NTF2"/>
</dbReference>
<evidence type="ECO:0000313" key="6">
    <source>
        <dbReference type="Proteomes" id="UP000694856"/>
    </source>
</evidence>
<protein>
    <submittedName>
        <fullName evidence="7">LOW QUALITY PROTEIN: NTF2-related export protein 1-like</fullName>
    </submittedName>
</protein>
<dbReference type="Gene3D" id="3.10.450.50">
    <property type="match status" value="1"/>
</dbReference>
<keyword evidence="3" id="KW-0653">Protein transport</keyword>
<keyword evidence="4" id="KW-0539">Nucleus</keyword>
<dbReference type="InterPro" id="IPR032710">
    <property type="entry name" value="NTF2-like_dom_sf"/>
</dbReference>
<dbReference type="KEGG" id="cfr:116667968"/>